<evidence type="ECO:0000313" key="5">
    <source>
        <dbReference type="Proteomes" id="UP000799118"/>
    </source>
</evidence>
<sequence length="200" mass="22517">MFNQPYLSISIGLLCILTIINVVEFVGDISNTRSAVHDVPQNTKQIWKVEGLRQAAITPEESVHFKLDTLPGSEEWASVLPMGDGVVVLNESLVFRVAIFHQLECLNVIRMEMLRRRDNSYTPASKPAQFCLDYLRQSILCHGDHHLEMVRSEYGGRAVLPYTTRTDCLDWEAVWRAAEANFEETKVLAGGSTAVHLNES</sequence>
<dbReference type="GO" id="GO:0043386">
    <property type="term" value="P:mycotoxin biosynthetic process"/>
    <property type="evidence" value="ECO:0007669"/>
    <property type="project" value="InterPro"/>
</dbReference>
<organism evidence="4 5">
    <name type="scientific">Gymnopus androsaceus JB14</name>
    <dbReference type="NCBI Taxonomy" id="1447944"/>
    <lineage>
        <taxon>Eukaryota</taxon>
        <taxon>Fungi</taxon>
        <taxon>Dikarya</taxon>
        <taxon>Basidiomycota</taxon>
        <taxon>Agaricomycotina</taxon>
        <taxon>Agaricomycetes</taxon>
        <taxon>Agaricomycetidae</taxon>
        <taxon>Agaricales</taxon>
        <taxon>Marasmiineae</taxon>
        <taxon>Omphalotaceae</taxon>
        <taxon>Gymnopus</taxon>
    </lineage>
</organism>
<dbReference type="AlphaFoldDB" id="A0A6A4GJI3"/>
<comment type="similarity">
    <text evidence="2">Belongs to the ustYa family.</text>
</comment>
<evidence type="ECO:0000256" key="3">
    <source>
        <dbReference type="SAM" id="Phobius"/>
    </source>
</evidence>
<dbReference type="PANTHER" id="PTHR33365">
    <property type="entry name" value="YALI0B05434P"/>
    <property type="match status" value="1"/>
</dbReference>
<reference evidence="4" key="1">
    <citation type="journal article" date="2019" name="Environ. Microbiol.">
        <title>Fungal ecological strategies reflected in gene transcription - a case study of two litter decomposers.</title>
        <authorList>
            <person name="Barbi F."/>
            <person name="Kohler A."/>
            <person name="Barry K."/>
            <person name="Baskaran P."/>
            <person name="Daum C."/>
            <person name="Fauchery L."/>
            <person name="Ihrmark K."/>
            <person name="Kuo A."/>
            <person name="LaButti K."/>
            <person name="Lipzen A."/>
            <person name="Morin E."/>
            <person name="Grigoriev I.V."/>
            <person name="Henrissat B."/>
            <person name="Lindahl B."/>
            <person name="Martin F."/>
        </authorList>
    </citation>
    <scope>NUCLEOTIDE SEQUENCE</scope>
    <source>
        <strain evidence="4">JB14</strain>
    </source>
</reference>
<keyword evidence="5" id="KW-1185">Reference proteome</keyword>
<dbReference type="OrthoDB" id="3687641at2759"/>
<keyword evidence="3" id="KW-0472">Membrane</keyword>
<dbReference type="EMBL" id="ML769981">
    <property type="protein sequence ID" value="KAE9385474.1"/>
    <property type="molecule type" value="Genomic_DNA"/>
</dbReference>
<protein>
    <submittedName>
        <fullName evidence="4">Uncharacterized protein</fullName>
    </submittedName>
</protein>
<feature type="transmembrane region" description="Helical" evidence="3">
    <location>
        <begin position="6"/>
        <end position="27"/>
    </location>
</feature>
<evidence type="ECO:0000256" key="1">
    <source>
        <dbReference type="ARBA" id="ARBA00004685"/>
    </source>
</evidence>
<evidence type="ECO:0000256" key="2">
    <source>
        <dbReference type="ARBA" id="ARBA00035112"/>
    </source>
</evidence>
<proteinExistence type="inferred from homology"/>
<keyword evidence="3" id="KW-0812">Transmembrane</keyword>
<dbReference type="PANTHER" id="PTHR33365:SF4">
    <property type="entry name" value="CYCLOCHLOROTINE BIOSYNTHESIS PROTEIN O"/>
    <property type="match status" value="1"/>
</dbReference>
<accession>A0A6A4GJI3</accession>
<dbReference type="Proteomes" id="UP000799118">
    <property type="component" value="Unassembled WGS sequence"/>
</dbReference>
<evidence type="ECO:0000313" key="4">
    <source>
        <dbReference type="EMBL" id="KAE9385474.1"/>
    </source>
</evidence>
<comment type="pathway">
    <text evidence="1">Mycotoxin biosynthesis.</text>
</comment>
<dbReference type="InterPro" id="IPR021765">
    <property type="entry name" value="UstYa-like"/>
</dbReference>
<name>A0A6A4GJI3_9AGAR</name>
<gene>
    <name evidence="4" type="ORF">BT96DRAFT_868392</name>
</gene>
<keyword evidence="3" id="KW-1133">Transmembrane helix</keyword>
<dbReference type="Pfam" id="PF11807">
    <property type="entry name" value="UstYa"/>
    <property type="match status" value="1"/>
</dbReference>